<protein>
    <recommendedName>
        <fullName evidence="1">non-specific serine/threonine protein kinase</fullName>
        <ecNumber evidence="1">2.7.11.1</ecNumber>
    </recommendedName>
</protein>
<feature type="compositionally biased region" description="Acidic residues" evidence="9">
    <location>
        <begin position="142"/>
        <end position="158"/>
    </location>
</feature>
<keyword evidence="3 11" id="KW-0808">Transferase</keyword>
<dbReference type="EC" id="2.7.11.1" evidence="1"/>
<evidence type="ECO:0000256" key="2">
    <source>
        <dbReference type="ARBA" id="ARBA00022527"/>
    </source>
</evidence>
<accession>A0ABD1FTQ4</accession>
<evidence type="ECO:0000256" key="3">
    <source>
        <dbReference type="ARBA" id="ARBA00022679"/>
    </source>
</evidence>
<reference evidence="11 12" key="1">
    <citation type="submission" date="2024-06" db="EMBL/GenBank/DDBJ databases">
        <title>A chromosome level genome sequence of Diviner's sage (Salvia divinorum).</title>
        <authorList>
            <person name="Ford S.A."/>
            <person name="Ro D.-K."/>
            <person name="Ness R.W."/>
            <person name="Phillips M.A."/>
        </authorList>
    </citation>
    <scope>NUCLEOTIDE SEQUENCE [LARGE SCALE GENOMIC DNA]</scope>
    <source>
        <strain evidence="11">SAF-2024a</strain>
        <tissue evidence="11">Leaf</tissue>
    </source>
</reference>
<dbReference type="GO" id="GO:0004674">
    <property type="term" value="F:protein serine/threonine kinase activity"/>
    <property type="evidence" value="ECO:0007669"/>
    <property type="project" value="UniProtKB-KW"/>
</dbReference>
<comment type="caution">
    <text evidence="11">The sequence shown here is derived from an EMBL/GenBank/DDBJ whole genome shotgun (WGS) entry which is preliminary data.</text>
</comment>
<comment type="catalytic activity">
    <reaction evidence="8">
        <text>L-seryl-[protein] + ATP = O-phospho-L-seryl-[protein] + ADP + H(+)</text>
        <dbReference type="Rhea" id="RHEA:17989"/>
        <dbReference type="Rhea" id="RHEA-COMP:9863"/>
        <dbReference type="Rhea" id="RHEA-COMP:11604"/>
        <dbReference type="ChEBI" id="CHEBI:15378"/>
        <dbReference type="ChEBI" id="CHEBI:29999"/>
        <dbReference type="ChEBI" id="CHEBI:30616"/>
        <dbReference type="ChEBI" id="CHEBI:83421"/>
        <dbReference type="ChEBI" id="CHEBI:456216"/>
        <dbReference type="EC" id="2.7.11.1"/>
    </reaction>
</comment>
<feature type="region of interest" description="Disordered" evidence="9">
    <location>
        <begin position="89"/>
        <end position="207"/>
    </location>
</feature>
<evidence type="ECO:0000313" key="11">
    <source>
        <dbReference type="EMBL" id="KAL1535219.1"/>
    </source>
</evidence>
<evidence type="ECO:0000256" key="8">
    <source>
        <dbReference type="ARBA" id="ARBA00048679"/>
    </source>
</evidence>
<name>A0ABD1FTQ4_SALDI</name>
<evidence type="ECO:0000256" key="5">
    <source>
        <dbReference type="ARBA" id="ARBA00022777"/>
    </source>
</evidence>
<dbReference type="PANTHER" id="PTHR45852">
    <property type="entry name" value="SER/THR-PROTEIN KINASE RIO2"/>
    <property type="match status" value="1"/>
</dbReference>
<dbReference type="GO" id="GO:0005524">
    <property type="term" value="F:ATP binding"/>
    <property type="evidence" value="ECO:0007669"/>
    <property type="project" value="UniProtKB-KW"/>
</dbReference>
<evidence type="ECO:0000256" key="1">
    <source>
        <dbReference type="ARBA" id="ARBA00012513"/>
    </source>
</evidence>
<feature type="compositionally biased region" description="Polar residues" evidence="9">
    <location>
        <begin position="194"/>
        <end position="207"/>
    </location>
</feature>
<evidence type="ECO:0000259" key="10">
    <source>
        <dbReference type="Pfam" id="PF01163"/>
    </source>
</evidence>
<evidence type="ECO:0000313" key="12">
    <source>
        <dbReference type="Proteomes" id="UP001567538"/>
    </source>
</evidence>
<keyword evidence="4" id="KW-0547">Nucleotide-binding</keyword>
<organism evidence="11 12">
    <name type="scientific">Salvia divinorum</name>
    <name type="common">Maria pastora</name>
    <name type="synonym">Diviner's sage</name>
    <dbReference type="NCBI Taxonomy" id="28513"/>
    <lineage>
        <taxon>Eukaryota</taxon>
        <taxon>Viridiplantae</taxon>
        <taxon>Streptophyta</taxon>
        <taxon>Embryophyta</taxon>
        <taxon>Tracheophyta</taxon>
        <taxon>Spermatophyta</taxon>
        <taxon>Magnoliopsida</taxon>
        <taxon>eudicotyledons</taxon>
        <taxon>Gunneridae</taxon>
        <taxon>Pentapetalae</taxon>
        <taxon>asterids</taxon>
        <taxon>lamiids</taxon>
        <taxon>Lamiales</taxon>
        <taxon>Lamiaceae</taxon>
        <taxon>Nepetoideae</taxon>
        <taxon>Mentheae</taxon>
        <taxon>Salviinae</taxon>
        <taxon>Salvia</taxon>
        <taxon>Salvia subgen. Calosphace</taxon>
    </lineage>
</organism>
<dbReference type="Pfam" id="PF01163">
    <property type="entry name" value="RIO1"/>
    <property type="match status" value="1"/>
</dbReference>
<dbReference type="EMBL" id="JBEAFC010000012">
    <property type="protein sequence ID" value="KAL1535219.1"/>
    <property type="molecule type" value="Genomic_DNA"/>
</dbReference>
<evidence type="ECO:0000256" key="6">
    <source>
        <dbReference type="ARBA" id="ARBA00022840"/>
    </source>
</evidence>
<evidence type="ECO:0000256" key="9">
    <source>
        <dbReference type="SAM" id="MobiDB-lite"/>
    </source>
</evidence>
<evidence type="ECO:0000256" key="7">
    <source>
        <dbReference type="ARBA" id="ARBA00047899"/>
    </source>
</evidence>
<proteinExistence type="predicted"/>
<dbReference type="InterPro" id="IPR018934">
    <property type="entry name" value="RIO_dom"/>
</dbReference>
<evidence type="ECO:0000256" key="4">
    <source>
        <dbReference type="ARBA" id="ARBA00022741"/>
    </source>
</evidence>
<gene>
    <name evidence="11" type="ORF">AAHA92_31301</name>
</gene>
<dbReference type="PANTHER" id="PTHR45852:SF1">
    <property type="entry name" value="SERINE_THREONINE-PROTEIN KINASE RIO2"/>
    <property type="match status" value="1"/>
</dbReference>
<dbReference type="AlphaFoldDB" id="A0ABD1FTQ4"/>
<keyword evidence="6" id="KW-0067">ATP-binding</keyword>
<feature type="domain" description="RIO-type" evidence="10">
    <location>
        <begin position="2"/>
        <end position="50"/>
    </location>
</feature>
<sequence>MIDDDEKVTMIDFPQMISVSHRNAQMYFDRDIECIFKFFRKRFHLSFDENDIKCDDSDVELDGSCWPQFSDINKVSGCLDKELEASGFTRKDQDDMEKEGDNLHEGDSEANQSILHQHTSNKPRQSREMALEDRQVELNDSSADDNSEKDEEHDDDPELEKRLTKQRQHAIQAARGRRKGTTSRNSYKDKGGKSSHNSKIQKQLSSW</sequence>
<keyword evidence="5 11" id="KW-0418">Kinase</keyword>
<feature type="compositionally biased region" description="Polar residues" evidence="9">
    <location>
        <begin position="109"/>
        <end position="123"/>
    </location>
</feature>
<dbReference type="Gene3D" id="1.10.510.10">
    <property type="entry name" value="Transferase(Phosphotransferase) domain 1"/>
    <property type="match status" value="1"/>
</dbReference>
<keyword evidence="2 11" id="KW-0723">Serine/threonine-protein kinase</keyword>
<feature type="compositionally biased region" description="Basic and acidic residues" evidence="9">
    <location>
        <begin position="125"/>
        <end position="137"/>
    </location>
</feature>
<dbReference type="Proteomes" id="UP001567538">
    <property type="component" value="Unassembled WGS sequence"/>
</dbReference>
<feature type="compositionally biased region" description="Basic and acidic residues" evidence="9">
    <location>
        <begin position="89"/>
        <end position="107"/>
    </location>
</feature>
<keyword evidence="12" id="KW-1185">Reference proteome</keyword>
<comment type="catalytic activity">
    <reaction evidence="7">
        <text>L-threonyl-[protein] + ATP = O-phospho-L-threonyl-[protein] + ADP + H(+)</text>
        <dbReference type="Rhea" id="RHEA:46608"/>
        <dbReference type="Rhea" id="RHEA-COMP:11060"/>
        <dbReference type="Rhea" id="RHEA-COMP:11605"/>
        <dbReference type="ChEBI" id="CHEBI:15378"/>
        <dbReference type="ChEBI" id="CHEBI:30013"/>
        <dbReference type="ChEBI" id="CHEBI:30616"/>
        <dbReference type="ChEBI" id="CHEBI:61977"/>
        <dbReference type="ChEBI" id="CHEBI:456216"/>
        <dbReference type="EC" id="2.7.11.1"/>
    </reaction>
</comment>